<keyword evidence="2" id="KW-0521">NADP</keyword>
<evidence type="ECO:0000256" key="2">
    <source>
        <dbReference type="ARBA" id="ARBA00022857"/>
    </source>
</evidence>
<comment type="caution">
    <text evidence="4">The sequence shown here is derived from an EMBL/GenBank/DDBJ whole genome shotgun (WGS) entry which is preliminary data.</text>
</comment>
<dbReference type="Pfam" id="PF13561">
    <property type="entry name" value="adh_short_C2"/>
    <property type="match status" value="1"/>
</dbReference>
<dbReference type="InterPro" id="IPR036291">
    <property type="entry name" value="NAD(P)-bd_dom_sf"/>
</dbReference>
<dbReference type="FunFam" id="3.40.50.720:FF:000084">
    <property type="entry name" value="Short-chain dehydrogenase reductase"/>
    <property type="match status" value="1"/>
</dbReference>
<evidence type="ECO:0000313" key="4">
    <source>
        <dbReference type="EMBL" id="KAK5535277.1"/>
    </source>
</evidence>
<dbReference type="AlphaFoldDB" id="A0AAV9Q5T1"/>
<comment type="similarity">
    <text evidence="1">Belongs to the short-chain dehydrogenases/reductases (SDR) family.</text>
</comment>
<dbReference type="PANTHER" id="PTHR43639:SF1">
    <property type="entry name" value="SHORT-CHAIN DEHYDROGENASE_REDUCTASE FAMILY PROTEIN"/>
    <property type="match status" value="1"/>
</dbReference>
<dbReference type="PRINTS" id="PR00081">
    <property type="entry name" value="GDHRDH"/>
</dbReference>
<name>A0AAV9Q5T1_9PEZI</name>
<dbReference type="Proteomes" id="UP001345827">
    <property type="component" value="Unassembled WGS sequence"/>
</dbReference>
<dbReference type="PROSITE" id="PS00061">
    <property type="entry name" value="ADH_SHORT"/>
    <property type="match status" value="1"/>
</dbReference>
<evidence type="ECO:0000313" key="5">
    <source>
        <dbReference type="Proteomes" id="UP001345827"/>
    </source>
</evidence>
<keyword evidence="3" id="KW-0560">Oxidoreductase</keyword>
<dbReference type="GO" id="GO:0016491">
    <property type="term" value="F:oxidoreductase activity"/>
    <property type="evidence" value="ECO:0007669"/>
    <property type="project" value="UniProtKB-KW"/>
</dbReference>
<keyword evidence="5" id="KW-1185">Reference proteome</keyword>
<accession>A0AAV9Q5T1</accession>
<evidence type="ECO:0000256" key="3">
    <source>
        <dbReference type="ARBA" id="ARBA00023002"/>
    </source>
</evidence>
<dbReference type="Gene3D" id="3.40.50.720">
    <property type="entry name" value="NAD(P)-binding Rossmann-like Domain"/>
    <property type="match status" value="1"/>
</dbReference>
<dbReference type="PRINTS" id="PR00080">
    <property type="entry name" value="SDRFAMILY"/>
</dbReference>
<dbReference type="SUPFAM" id="SSF51735">
    <property type="entry name" value="NAD(P)-binding Rossmann-fold domains"/>
    <property type="match status" value="1"/>
</dbReference>
<evidence type="ECO:0000256" key="1">
    <source>
        <dbReference type="ARBA" id="ARBA00006484"/>
    </source>
</evidence>
<dbReference type="InterPro" id="IPR020904">
    <property type="entry name" value="Sc_DH/Rdtase_CS"/>
</dbReference>
<dbReference type="InterPro" id="IPR002347">
    <property type="entry name" value="SDR_fam"/>
</dbReference>
<proteinExistence type="inferred from homology"/>
<gene>
    <name evidence="4" type="ORF">LTR25_006285</name>
</gene>
<reference evidence="4 5" key="1">
    <citation type="submission" date="2023-06" db="EMBL/GenBank/DDBJ databases">
        <title>Black Yeasts Isolated from many extreme environments.</title>
        <authorList>
            <person name="Coleine C."/>
            <person name="Stajich J.E."/>
            <person name="Selbmann L."/>
        </authorList>
    </citation>
    <scope>NUCLEOTIDE SEQUENCE [LARGE SCALE GENOMIC DNA]</scope>
    <source>
        <strain evidence="4 5">CCFEE 5887</strain>
    </source>
</reference>
<protein>
    <submittedName>
        <fullName evidence="4">Uncharacterized protein</fullName>
    </submittedName>
</protein>
<dbReference type="EMBL" id="JAXLQG010000010">
    <property type="protein sequence ID" value="KAK5535277.1"/>
    <property type="molecule type" value="Genomic_DNA"/>
</dbReference>
<organism evidence="4 5">
    <name type="scientific">Vermiconidia calcicola</name>
    <dbReference type="NCBI Taxonomy" id="1690605"/>
    <lineage>
        <taxon>Eukaryota</taxon>
        <taxon>Fungi</taxon>
        <taxon>Dikarya</taxon>
        <taxon>Ascomycota</taxon>
        <taxon>Pezizomycotina</taxon>
        <taxon>Dothideomycetes</taxon>
        <taxon>Dothideomycetidae</taxon>
        <taxon>Mycosphaerellales</taxon>
        <taxon>Extremaceae</taxon>
        <taxon>Vermiconidia</taxon>
    </lineage>
</organism>
<dbReference type="NCBIfam" id="NF005559">
    <property type="entry name" value="PRK07231.1"/>
    <property type="match status" value="1"/>
</dbReference>
<sequence length="248" mass="26568">MEHQELNGTAGASSGYGAGIAKAFAAQGAKVMIADINQPAEGVLKQAPDSLKFHKTDVSKQDNWQALIQATKDVFGRIDCLVNNAGTTHRNKPTLQITEQDFDKCFNVNVKGVYFGVHTVLPVFLEQRQGGSIINIASVGATRPRPGLVWYNSSKGAVTNVTKGLAAEFGAHKIRVNSVCPLLGGTGLFEHFSGVPDTPENRKKFLDNVPIGRLAEPEDVAAACIFFASDESEFVTGINMEVDGGRHV</sequence>
<dbReference type="PANTHER" id="PTHR43639">
    <property type="entry name" value="OXIDOREDUCTASE, SHORT-CHAIN DEHYDROGENASE/REDUCTASE FAMILY (AFU_ORTHOLOGUE AFUA_5G02870)"/>
    <property type="match status" value="1"/>
</dbReference>